<protein>
    <recommendedName>
        <fullName evidence="1">YqbQ/XkdQ domain-containing protein</fullName>
    </recommendedName>
</protein>
<reference evidence="2" key="1">
    <citation type="submission" date="2020-10" db="EMBL/GenBank/DDBJ databases">
        <authorList>
            <person name="Gilroy R."/>
        </authorList>
    </citation>
    <scope>NUCLEOTIDE SEQUENCE</scope>
    <source>
        <strain evidence="2">ChiBcec7-5410</strain>
    </source>
</reference>
<reference evidence="2" key="2">
    <citation type="journal article" date="2021" name="PeerJ">
        <title>Extensive microbial diversity within the chicken gut microbiome revealed by metagenomics and culture.</title>
        <authorList>
            <person name="Gilroy R."/>
            <person name="Ravi A."/>
            <person name="Getino M."/>
            <person name="Pursley I."/>
            <person name="Horton D.L."/>
            <person name="Alikhan N.F."/>
            <person name="Baker D."/>
            <person name="Gharbi K."/>
            <person name="Hall N."/>
            <person name="Watson M."/>
            <person name="Adriaenssens E.M."/>
            <person name="Foster-Nyarko E."/>
            <person name="Jarju S."/>
            <person name="Secka A."/>
            <person name="Antonio M."/>
            <person name="Oren A."/>
            <person name="Chaudhuri R.R."/>
            <person name="La Ragione R."/>
            <person name="Hildebrand F."/>
            <person name="Pallen M.J."/>
        </authorList>
    </citation>
    <scope>NUCLEOTIDE SEQUENCE</scope>
    <source>
        <strain evidence="2">ChiBcec7-5410</strain>
    </source>
</reference>
<proteinExistence type="predicted"/>
<sequence length="318" mass="34667">MQLKLTAVGDGRTAELPFGCVVIRAKRMAGAGVMEVFTPDTSVPLRCGMQLTLAADGNDIFSGYIFTLESSRFGRTMTAADGIRYLLCRDTKVYTNMSASAIVRDICGERGLTLGGAEDYGIVLPSLVADRQTLLDIISTACTESEKMGGGKLTFLDDAGQLRLMREESLDTGLTLTGENLISSCIVSADIGTDTYNRIQLVRKNRRTGQREFFVQEDAASIARWGVLQYSETLPQNTEDSEINQRLSGLLSQKNRELTRLQLTAAGALLCRAGFLIRVSLPEMGIDGKFRILESEHRFTTGGYTMKLVASEQSEGGI</sequence>
<comment type="caution">
    <text evidence="2">The sequence shown here is derived from an EMBL/GenBank/DDBJ whole genome shotgun (WGS) entry which is preliminary data.</text>
</comment>
<dbReference type="Pfam" id="PF24032">
    <property type="entry name" value="YQBQ"/>
    <property type="match status" value="1"/>
</dbReference>
<dbReference type="AlphaFoldDB" id="A0A9D1H715"/>
<accession>A0A9D1H715</accession>
<evidence type="ECO:0000313" key="3">
    <source>
        <dbReference type="Proteomes" id="UP000824160"/>
    </source>
</evidence>
<gene>
    <name evidence="2" type="ORF">IAC43_04370</name>
</gene>
<evidence type="ECO:0000259" key="1">
    <source>
        <dbReference type="Pfam" id="PF24032"/>
    </source>
</evidence>
<evidence type="ECO:0000313" key="2">
    <source>
        <dbReference type="EMBL" id="HIT94396.1"/>
    </source>
</evidence>
<name>A0A9D1H715_9FIRM</name>
<dbReference type="InterPro" id="IPR056937">
    <property type="entry name" value="YqbQ/XkdQ"/>
</dbReference>
<dbReference type="Proteomes" id="UP000824160">
    <property type="component" value="Unassembled WGS sequence"/>
</dbReference>
<dbReference type="EMBL" id="DVLW01000114">
    <property type="protein sequence ID" value="HIT94396.1"/>
    <property type="molecule type" value="Genomic_DNA"/>
</dbReference>
<feature type="domain" description="YqbQ/XkdQ" evidence="1">
    <location>
        <begin position="34"/>
        <end position="308"/>
    </location>
</feature>
<dbReference type="SUPFAM" id="SSF69279">
    <property type="entry name" value="Phage tail proteins"/>
    <property type="match status" value="1"/>
</dbReference>
<organism evidence="2 3">
    <name type="scientific">Candidatus Faecivivens stercoripullorum</name>
    <dbReference type="NCBI Taxonomy" id="2840805"/>
    <lineage>
        <taxon>Bacteria</taxon>
        <taxon>Bacillati</taxon>
        <taxon>Bacillota</taxon>
        <taxon>Clostridia</taxon>
        <taxon>Eubacteriales</taxon>
        <taxon>Oscillospiraceae</taxon>
        <taxon>Oscillospiraceae incertae sedis</taxon>
        <taxon>Candidatus Faecivivens</taxon>
    </lineage>
</organism>